<dbReference type="PROSITE" id="PS50977">
    <property type="entry name" value="HTH_TETR_2"/>
    <property type="match status" value="1"/>
</dbReference>
<dbReference type="SUPFAM" id="SSF48498">
    <property type="entry name" value="Tetracyclin repressor-like, C-terminal domain"/>
    <property type="match status" value="1"/>
</dbReference>
<dbReference type="InterPro" id="IPR009057">
    <property type="entry name" value="Homeodomain-like_sf"/>
</dbReference>
<evidence type="ECO:0000256" key="5">
    <source>
        <dbReference type="PROSITE-ProRule" id="PRU00335"/>
    </source>
</evidence>
<protein>
    <submittedName>
        <fullName evidence="7">TetR/AcrR family transcriptional regulator</fullName>
    </submittedName>
</protein>
<keyword evidence="3 5" id="KW-0238">DNA-binding</keyword>
<dbReference type="InterPro" id="IPR001647">
    <property type="entry name" value="HTH_TetR"/>
</dbReference>
<dbReference type="Gene3D" id="1.10.357.10">
    <property type="entry name" value="Tetracycline Repressor, domain 2"/>
    <property type="match status" value="1"/>
</dbReference>
<sequence length="227" mass="26145">MNQSDDVPKFVTDMVMPEREGGYLKGHETRELILRTALSIMIEEGYRAMSMRRVASACGMKFGNLTYHYRSREDLVRELMEAVIRSYELEFVEIVHMPGVPAEERLRRVCMLILDDIRSKKTTHFFPELWALSNHDPFVLERIQELYVRARAPLVEIIAEMRPDLDGVSRETIALFISGSMEGMTIFAGHAKPFEKRMPQIERIAVHSFLALVKSITAEEIKGLVRS</sequence>
<dbReference type="PANTHER" id="PTHR30055">
    <property type="entry name" value="HTH-TYPE TRANSCRIPTIONAL REGULATOR RUTR"/>
    <property type="match status" value="1"/>
</dbReference>
<dbReference type="InterPro" id="IPR050109">
    <property type="entry name" value="HTH-type_TetR-like_transc_reg"/>
</dbReference>
<comment type="caution">
    <text evidence="7">The sequence shown here is derived from an EMBL/GenBank/DDBJ whole genome shotgun (WGS) entry which is preliminary data.</text>
</comment>
<evidence type="ECO:0000313" key="7">
    <source>
        <dbReference type="EMBL" id="MBF9151533.1"/>
    </source>
</evidence>
<dbReference type="Pfam" id="PF13977">
    <property type="entry name" value="TetR_C_6"/>
    <property type="match status" value="1"/>
</dbReference>
<dbReference type="Proteomes" id="UP000600799">
    <property type="component" value="Unassembled WGS sequence"/>
</dbReference>
<reference evidence="7 8" key="1">
    <citation type="submission" date="2020-11" db="EMBL/GenBank/DDBJ databases">
        <title>The genome sequence of Novosphingobium sp. 1Y9A.</title>
        <authorList>
            <person name="Liu Y."/>
        </authorList>
    </citation>
    <scope>NUCLEOTIDE SEQUENCE [LARGE SCALE GENOMIC DNA]</scope>
    <source>
        <strain evidence="7 8">1Y9A</strain>
    </source>
</reference>
<keyword evidence="2" id="KW-0805">Transcription regulation</keyword>
<keyword evidence="8" id="KW-1185">Reference proteome</keyword>
<name>A0ABS0HGZ6_9SPHN</name>
<dbReference type="PANTHER" id="PTHR30055:SF234">
    <property type="entry name" value="HTH-TYPE TRANSCRIPTIONAL REGULATOR BETI"/>
    <property type="match status" value="1"/>
</dbReference>
<dbReference type="RefSeq" id="WP_196275842.1">
    <property type="nucleotide sequence ID" value="NZ_JADQDC010000006.1"/>
</dbReference>
<accession>A0ABS0HGZ6</accession>
<dbReference type="InterPro" id="IPR036271">
    <property type="entry name" value="Tet_transcr_reg_TetR-rel_C_sf"/>
</dbReference>
<gene>
    <name evidence="7" type="ORF">I2488_11000</name>
</gene>
<dbReference type="SUPFAM" id="SSF46689">
    <property type="entry name" value="Homeodomain-like"/>
    <property type="match status" value="1"/>
</dbReference>
<dbReference type="InterPro" id="IPR039538">
    <property type="entry name" value="BetI_C"/>
</dbReference>
<evidence type="ECO:0000256" key="2">
    <source>
        <dbReference type="ARBA" id="ARBA00023015"/>
    </source>
</evidence>
<evidence type="ECO:0000256" key="3">
    <source>
        <dbReference type="ARBA" id="ARBA00023125"/>
    </source>
</evidence>
<dbReference type="Pfam" id="PF00440">
    <property type="entry name" value="TetR_N"/>
    <property type="match status" value="1"/>
</dbReference>
<proteinExistence type="predicted"/>
<feature type="domain" description="HTH tetR-type" evidence="6">
    <location>
        <begin position="27"/>
        <end position="87"/>
    </location>
</feature>
<feature type="DNA-binding region" description="H-T-H motif" evidence="5">
    <location>
        <begin position="50"/>
        <end position="69"/>
    </location>
</feature>
<dbReference type="PRINTS" id="PR00455">
    <property type="entry name" value="HTHTETR"/>
</dbReference>
<evidence type="ECO:0000256" key="4">
    <source>
        <dbReference type="ARBA" id="ARBA00023163"/>
    </source>
</evidence>
<keyword evidence="1" id="KW-0678">Repressor</keyword>
<keyword evidence="4" id="KW-0804">Transcription</keyword>
<evidence type="ECO:0000256" key="1">
    <source>
        <dbReference type="ARBA" id="ARBA00022491"/>
    </source>
</evidence>
<dbReference type="EMBL" id="JADQDC010000006">
    <property type="protein sequence ID" value="MBF9151533.1"/>
    <property type="molecule type" value="Genomic_DNA"/>
</dbReference>
<evidence type="ECO:0000313" key="8">
    <source>
        <dbReference type="Proteomes" id="UP000600799"/>
    </source>
</evidence>
<evidence type="ECO:0000259" key="6">
    <source>
        <dbReference type="PROSITE" id="PS50977"/>
    </source>
</evidence>
<organism evidence="7 8">
    <name type="scientific">Novosphingobium jiangmenense</name>
    <dbReference type="NCBI Taxonomy" id="2791981"/>
    <lineage>
        <taxon>Bacteria</taxon>
        <taxon>Pseudomonadati</taxon>
        <taxon>Pseudomonadota</taxon>
        <taxon>Alphaproteobacteria</taxon>
        <taxon>Sphingomonadales</taxon>
        <taxon>Sphingomonadaceae</taxon>
        <taxon>Novosphingobium</taxon>
    </lineage>
</organism>